<dbReference type="GO" id="GO:0044877">
    <property type="term" value="F:protein-containing complex binding"/>
    <property type="evidence" value="ECO:0007669"/>
    <property type="project" value="TreeGrafter"/>
</dbReference>
<sequence length="263" mass="28785">MPGATAVVHTLGTLLEDTRYKSALKEGNVSGLVGAFISSIAEGSCGRNPLEEPKKGSNSYEVLNRDAALRVCETFLASEPEVEIEGPRPFVYVSAEDIFRPVIPARYIETKREAEVCIEEMIQDNPKFRGVYIRPSLIYHPHFRPLTSPIAAALDLSATIHSKLPSSIPTPSSFLRSLSPAFKSSEEYPLVSPSPFDSVANALTIPPIHVDHVAEAAIIAAENERIDVSGVYGVDEMRELIGWVKKGQAEVDPSHVERLRQHA</sequence>
<dbReference type="Gene3D" id="3.40.50.720">
    <property type="entry name" value="NAD(P)-binding Rossmann-like Domain"/>
    <property type="match status" value="1"/>
</dbReference>
<dbReference type="SUPFAM" id="SSF51735">
    <property type="entry name" value="NAD(P)-binding Rossmann-fold domains"/>
    <property type="match status" value="1"/>
</dbReference>
<name>A0AAD5UTU9_9APHY</name>
<dbReference type="InterPro" id="IPR051207">
    <property type="entry name" value="ComplexI_NDUFA9_subunit"/>
</dbReference>
<proteinExistence type="predicted"/>
<evidence type="ECO:0000313" key="1">
    <source>
        <dbReference type="EMBL" id="KAJ3477419.1"/>
    </source>
</evidence>
<protein>
    <recommendedName>
        <fullName evidence="3">Thioester reductase (TE) domain-containing protein</fullName>
    </recommendedName>
</protein>
<dbReference type="PANTHER" id="PTHR12126">
    <property type="entry name" value="NADH-UBIQUINONE OXIDOREDUCTASE 39 KDA SUBUNIT-RELATED"/>
    <property type="match status" value="1"/>
</dbReference>
<dbReference type="AlphaFoldDB" id="A0AAD5UTU9"/>
<comment type="caution">
    <text evidence="1">The sequence shown here is derived from an EMBL/GenBank/DDBJ whole genome shotgun (WGS) entry which is preliminary data.</text>
</comment>
<dbReference type="EMBL" id="JANAWD010000596">
    <property type="protein sequence ID" value="KAJ3477419.1"/>
    <property type="molecule type" value="Genomic_DNA"/>
</dbReference>
<keyword evidence="2" id="KW-1185">Reference proteome</keyword>
<accession>A0AAD5UTU9</accession>
<organism evidence="1 2">
    <name type="scientific">Meripilus lineatus</name>
    <dbReference type="NCBI Taxonomy" id="2056292"/>
    <lineage>
        <taxon>Eukaryota</taxon>
        <taxon>Fungi</taxon>
        <taxon>Dikarya</taxon>
        <taxon>Basidiomycota</taxon>
        <taxon>Agaricomycotina</taxon>
        <taxon>Agaricomycetes</taxon>
        <taxon>Polyporales</taxon>
        <taxon>Meripilaceae</taxon>
        <taxon>Meripilus</taxon>
    </lineage>
</organism>
<gene>
    <name evidence="1" type="ORF">NLI96_g10478</name>
</gene>
<evidence type="ECO:0000313" key="2">
    <source>
        <dbReference type="Proteomes" id="UP001212997"/>
    </source>
</evidence>
<reference evidence="1" key="1">
    <citation type="submission" date="2022-07" db="EMBL/GenBank/DDBJ databases">
        <title>Genome Sequence of Physisporinus lineatus.</title>
        <authorList>
            <person name="Buettner E."/>
        </authorList>
    </citation>
    <scope>NUCLEOTIDE SEQUENCE</scope>
    <source>
        <strain evidence="1">VT162</strain>
    </source>
</reference>
<evidence type="ECO:0008006" key="3">
    <source>
        <dbReference type="Google" id="ProtNLM"/>
    </source>
</evidence>
<dbReference type="InterPro" id="IPR036291">
    <property type="entry name" value="NAD(P)-bd_dom_sf"/>
</dbReference>
<dbReference type="PANTHER" id="PTHR12126:SF16">
    <property type="entry name" value="MIOREX COMPLEX COMPONENT 2"/>
    <property type="match status" value="1"/>
</dbReference>
<dbReference type="GO" id="GO:0005739">
    <property type="term" value="C:mitochondrion"/>
    <property type="evidence" value="ECO:0007669"/>
    <property type="project" value="TreeGrafter"/>
</dbReference>
<dbReference type="Proteomes" id="UP001212997">
    <property type="component" value="Unassembled WGS sequence"/>
</dbReference>